<evidence type="ECO:0000313" key="3">
    <source>
        <dbReference type="Proteomes" id="UP000178656"/>
    </source>
</evidence>
<feature type="transmembrane region" description="Helical" evidence="1">
    <location>
        <begin position="12"/>
        <end position="32"/>
    </location>
</feature>
<keyword evidence="1" id="KW-1133">Transmembrane helix</keyword>
<dbReference type="Proteomes" id="UP000178656">
    <property type="component" value="Unassembled WGS sequence"/>
</dbReference>
<dbReference type="AlphaFoldDB" id="A0A1F5TCI4"/>
<sequence>MLETSQDLFYLVLAFCVLWLTVFLCWALYYMIRMLKQTNQFLEDVKQKIERVSSLFGFLKSKLFTEALKGLSHLVWKDKNKK</sequence>
<organism evidence="2 3">
    <name type="scientific">Candidatus Falkowbacteria bacterium RIFOXYC2_FULL_48_21</name>
    <dbReference type="NCBI Taxonomy" id="1798005"/>
    <lineage>
        <taxon>Bacteria</taxon>
        <taxon>Candidatus Falkowiibacteriota</taxon>
    </lineage>
</organism>
<keyword evidence="1" id="KW-0812">Transmembrane</keyword>
<accession>A0A1F5TCI4</accession>
<reference evidence="2 3" key="1">
    <citation type="journal article" date="2016" name="Nat. Commun.">
        <title>Thousands of microbial genomes shed light on interconnected biogeochemical processes in an aquifer system.</title>
        <authorList>
            <person name="Anantharaman K."/>
            <person name="Brown C.T."/>
            <person name="Hug L.A."/>
            <person name="Sharon I."/>
            <person name="Castelle C.J."/>
            <person name="Probst A.J."/>
            <person name="Thomas B.C."/>
            <person name="Singh A."/>
            <person name="Wilkins M.J."/>
            <person name="Karaoz U."/>
            <person name="Brodie E.L."/>
            <person name="Williams K.H."/>
            <person name="Hubbard S.S."/>
            <person name="Banfield J.F."/>
        </authorList>
    </citation>
    <scope>NUCLEOTIDE SEQUENCE [LARGE SCALE GENOMIC DNA]</scope>
</reference>
<name>A0A1F5TCI4_9BACT</name>
<comment type="caution">
    <text evidence="2">The sequence shown here is derived from an EMBL/GenBank/DDBJ whole genome shotgun (WGS) entry which is preliminary data.</text>
</comment>
<evidence type="ECO:0000256" key="1">
    <source>
        <dbReference type="SAM" id="Phobius"/>
    </source>
</evidence>
<evidence type="ECO:0000313" key="2">
    <source>
        <dbReference type="EMBL" id="OGF36680.1"/>
    </source>
</evidence>
<proteinExistence type="predicted"/>
<protein>
    <submittedName>
        <fullName evidence="2">Uncharacterized protein</fullName>
    </submittedName>
</protein>
<gene>
    <name evidence="2" type="ORF">A2482_01220</name>
</gene>
<dbReference type="EMBL" id="MFGM01000030">
    <property type="protein sequence ID" value="OGF36680.1"/>
    <property type="molecule type" value="Genomic_DNA"/>
</dbReference>
<keyword evidence="1" id="KW-0472">Membrane</keyword>